<gene>
    <name evidence="2" type="primary">pif-3</name>
</gene>
<protein>
    <submittedName>
        <fullName evidence="2">Per os infectivity factor 3</fullName>
    </submittedName>
</protein>
<keyword evidence="1" id="KW-0812">Transmembrane</keyword>
<reference evidence="2 3" key="1">
    <citation type="journal article" date="2016" name="Sci. Rep.">
        <title>Genome sequence of Perigonia lusca single nucleopolyhedrovirus: insights into the evolution of a nucleotide metabolism enzyme in the family Baculoviridae.</title>
        <authorList>
            <person name="Ardisson-Araujo D.M."/>
            <person name="Lima R.N."/>
            <person name="Melo F.L."/>
            <person name="Clem R.J."/>
            <person name="Huang N."/>
            <person name="Bao S.N."/>
            <person name="Sosa-Gomez D.R."/>
            <person name="Ribeiro B.M."/>
        </authorList>
    </citation>
    <scope>NUCLEOTIDE SEQUENCE [LARGE SCALE GENOMIC DNA]</scope>
</reference>
<keyword evidence="3" id="KW-1185">Reference proteome</keyword>
<evidence type="ECO:0000256" key="1">
    <source>
        <dbReference type="SAM" id="Phobius"/>
    </source>
</evidence>
<dbReference type="EMBL" id="KM596836">
    <property type="protein sequence ID" value="AKN80670.1"/>
    <property type="molecule type" value="Genomic_DNA"/>
</dbReference>
<dbReference type="Pfam" id="PF05006">
    <property type="entry name" value="PIF3"/>
    <property type="match status" value="1"/>
</dbReference>
<evidence type="ECO:0000313" key="3">
    <source>
        <dbReference type="Proteomes" id="UP000204667"/>
    </source>
</evidence>
<feature type="transmembrane region" description="Helical" evidence="1">
    <location>
        <begin position="12"/>
        <end position="28"/>
    </location>
</feature>
<dbReference type="Proteomes" id="UP000204667">
    <property type="component" value="Segment"/>
</dbReference>
<dbReference type="RefSeq" id="YP_009165707.1">
    <property type="nucleotide sequence ID" value="NC_027923.1"/>
</dbReference>
<dbReference type="OrthoDB" id="9997at10239"/>
<sequence length="208" mass="23758">MSTSVTFSTTFWGYLTIFVVLLIVYYYCMNALRSIRMHEETEDDSDANILKFIFDRNGVVDCNQTKLPCVTDRQCRDNCLLSFGETICDNGFCSLRSPNISGGEDDDTRCDSSLGLMKVFLASEYVVRQMCVSLYRDIVDDNGEIRPYICDNGRLNVDFVNRQFTAEDCTCAENYTKMLFVQTALVRSVPVCIPNSRLPLYSKIYKTI</sequence>
<name>A0A0M3WR51_9ABAC</name>
<proteinExistence type="predicted"/>
<accession>A0A0M3WR51</accession>
<evidence type="ECO:0000313" key="2">
    <source>
        <dbReference type="EMBL" id="AKN80670.1"/>
    </source>
</evidence>
<keyword evidence="1" id="KW-0472">Membrane</keyword>
<dbReference type="GeneID" id="26040100"/>
<dbReference type="InterPro" id="IPR007703">
    <property type="entry name" value="PIF3"/>
</dbReference>
<organism evidence="2 3">
    <name type="scientific">Perigonia lusca single nucleopolyhedrovirus</name>
    <dbReference type="NCBI Taxonomy" id="1675865"/>
    <lineage>
        <taxon>Viruses</taxon>
        <taxon>Viruses incertae sedis</taxon>
        <taxon>Naldaviricetes</taxon>
        <taxon>Lefavirales</taxon>
        <taxon>Baculoviridae</taxon>
        <taxon>Alphabaculovirus</taxon>
        <taxon>Alphabaculovirus peluscae</taxon>
        <taxon>Perigonia lusca nucleopolyhedrovirus</taxon>
    </lineage>
</organism>
<dbReference type="KEGG" id="vg:26040100"/>
<keyword evidence="1" id="KW-1133">Transmembrane helix</keyword>